<keyword evidence="2" id="KW-1185">Reference proteome</keyword>
<proteinExistence type="predicted"/>
<dbReference type="EMBL" id="SRMF01000001">
    <property type="protein sequence ID" value="TGG95933.1"/>
    <property type="molecule type" value="Genomic_DNA"/>
</dbReference>
<dbReference type="Proteomes" id="UP000297475">
    <property type="component" value="Unassembled WGS sequence"/>
</dbReference>
<protein>
    <recommendedName>
        <fullName evidence="3">GGDEF domain-containing protein</fullName>
    </recommendedName>
</protein>
<dbReference type="AlphaFoldDB" id="A0A4Z0WK08"/>
<comment type="caution">
    <text evidence="1">The sequence shown here is derived from an EMBL/GenBank/DDBJ whole genome shotgun (WGS) entry which is preliminary data.</text>
</comment>
<dbReference type="RefSeq" id="WP_135481998.1">
    <property type="nucleotide sequence ID" value="NZ_SRMF01000001.1"/>
</dbReference>
<accession>A0A4Z0WK08</accession>
<name>A0A4Z0WK08_9GAMM</name>
<evidence type="ECO:0008006" key="3">
    <source>
        <dbReference type="Google" id="ProtNLM"/>
    </source>
</evidence>
<reference evidence="1 2" key="1">
    <citation type="submission" date="2019-04" db="EMBL/GenBank/DDBJ databases">
        <title>Natronospirillum operosus gen. nov., sp. nov., a haloalkaliphilic satellite isolated from decaying biomass of laboratory culture of cyanobacterium Geitlerinema sp. and proposal of Natronospirillaceae fam. nov. and Saccharospirillaceae fam. nov.</title>
        <authorList>
            <person name="Kevbrin V."/>
            <person name="Boltyanskaya Y."/>
            <person name="Koziaeva V."/>
            <person name="Grouzdev D.S."/>
            <person name="Park M."/>
            <person name="Cho J."/>
        </authorList>
    </citation>
    <scope>NUCLEOTIDE SEQUENCE [LARGE SCALE GENOMIC DNA]</scope>
    <source>
        <strain evidence="1 2">G-116</strain>
    </source>
</reference>
<sequence>MIQQPRYLFYSNEVLRSARRDGGSAAFVCSYVDDLVLNQGVGPDTIATSVQKLLQPGDVLSWQSHDRVLITLKARNEDAVLRAVVGVHSALLQLPLQQGGNAGWPRIHTGVSIFPVDGDRLAPLLTRVFVAAQAARGDTLVGSRLRFFKPGFLLN</sequence>
<evidence type="ECO:0000313" key="1">
    <source>
        <dbReference type="EMBL" id="TGG95933.1"/>
    </source>
</evidence>
<evidence type="ECO:0000313" key="2">
    <source>
        <dbReference type="Proteomes" id="UP000297475"/>
    </source>
</evidence>
<gene>
    <name evidence="1" type="ORF">E4656_05920</name>
</gene>
<organism evidence="1 2">
    <name type="scientific">Natronospirillum operosum</name>
    <dbReference type="NCBI Taxonomy" id="2759953"/>
    <lineage>
        <taxon>Bacteria</taxon>
        <taxon>Pseudomonadati</taxon>
        <taxon>Pseudomonadota</taxon>
        <taxon>Gammaproteobacteria</taxon>
        <taxon>Oceanospirillales</taxon>
        <taxon>Natronospirillaceae</taxon>
        <taxon>Natronospirillum</taxon>
    </lineage>
</organism>